<accession>C5D253</accession>
<sequence>MERIYQFFETLSQSLQQIRTQNNQINEKMKRYVDVIADINDAANNVATSAERLEQLINGL</sequence>
<dbReference type="STRING" id="471223.GWCH70_1735"/>
<protein>
    <submittedName>
        <fullName evidence="2">Methyl-accepting chemotaxis protein</fullName>
    </submittedName>
</protein>
<dbReference type="AlphaFoldDB" id="C5D253"/>
<reference evidence="2" key="1">
    <citation type="submission" date="2009-06" db="EMBL/GenBank/DDBJ databases">
        <title>Complete sequence of chromosome of Geopacillus sp. WCH70.</title>
        <authorList>
            <consortium name="US DOE Joint Genome Institute"/>
            <person name="Lucas S."/>
            <person name="Copeland A."/>
            <person name="Lapidus A."/>
            <person name="Glavina del Rio T."/>
            <person name="Dalin E."/>
            <person name="Tice H."/>
            <person name="Bruce D."/>
            <person name="Goodwin L."/>
            <person name="Pitluck S."/>
            <person name="Chertkov O."/>
            <person name="Brettin T."/>
            <person name="Detter J.C."/>
            <person name="Han C."/>
            <person name="Larimer F."/>
            <person name="Land M."/>
            <person name="Hauser L."/>
            <person name="Kyrpides N."/>
            <person name="Mikhailova N."/>
            <person name="Brumm P."/>
            <person name="Mead D.A."/>
            <person name="Richardson P."/>
        </authorList>
    </citation>
    <scope>NUCLEOTIDE SEQUENCE [LARGE SCALE GENOMIC DNA]</scope>
    <source>
        <strain evidence="2">WCH70</strain>
    </source>
</reference>
<dbReference type="HOGENOM" id="CLU_2934969_0_0_9"/>
<evidence type="ECO:0000313" key="2">
    <source>
        <dbReference type="EMBL" id="ACS24495.1"/>
    </source>
</evidence>
<keyword evidence="1" id="KW-0175">Coiled coil</keyword>
<proteinExistence type="predicted"/>
<evidence type="ECO:0000256" key="1">
    <source>
        <dbReference type="SAM" id="Coils"/>
    </source>
</evidence>
<gene>
    <name evidence="2" type="ordered locus">GWCH70_1735</name>
</gene>
<dbReference type="KEGG" id="gwc:GWCH70_1735"/>
<dbReference type="EMBL" id="CP001638">
    <property type="protein sequence ID" value="ACS24495.1"/>
    <property type="molecule type" value="Genomic_DNA"/>
</dbReference>
<name>C5D253_GEOSW</name>
<organism evidence="2">
    <name type="scientific">Geobacillus sp. (strain WCH70)</name>
    <dbReference type="NCBI Taxonomy" id="471223"/>
    <lineage>
        <taxon>Bacteria</taxon>
        <taxon>Bacillati</taxon>
        <taxon>Bacillota</taxon>
        <taxon>Bacilli</taxon>
        <taxon>Bacillales</taxon>
        <taxon>Anoxybacillaceae</taxon>
        <taxon>Geobacillus</taxon>
    </lineage>
</organism>
<feature type="coiled-coil region" evidence="1">
    <location>
        <begin position="8"/>
        <end position="35"/>
    </location>
</feature>